<dbReference type="Proteomes" id="UP000770717">
    <property type="component" value="Unassembled WGS sequence"/>
</dbReference>
<proteinExistence type="predicted"/>
<dbReference type="EMBL" id="WNTK01000003">
    <property type="protein sequence ID" value="KAG9486332.1"/>
    <property type="molecule type" value="Genomic_DNA"/>
</dbReference>
<accession>A0A8J6FE75</accession>
<dbReference type="AlphaFoldDB" id="A0A8J6FE75"/>
<gene>
    <name evidence="1" type="ORF">GDO78_006627</name>
</gene>
<organism evidence="1 2">
    <name type="scientific">Eleutherodactylus coqui</name>
    <name type="common">Puerto Rican coqui</name>
    <dbReference type="NCBI Taxonomy" id="57060"/>
    <lineage>
        <taxon>Eukaryota</taxon>
        <taxon>Metazoa</taxon>
        <taxon>Chordata</taxon>
        <taxon>Craniata</taxon>
        <taxon>Vertebrata</taxon>
        <taxon>Euteleostomi</taxon>
        <taxon>Amphibia</taxon>
        <taxon>Batrachia</taxon>
        <taxon>Anura</taxon>
        <taxon>Neobatrachia</taxon>
        <taxon>Hyloidea</taxon>
        <taxon>Eleutherodactylidae</taxon>
        <taxon>Eleutherodactylinae</taxon>
        <taxon>Eleutherodactylus</taxon>
        <taxon>Eleutherodactylus</taxon>
    </lineage>
</organism>
<evidence type="ECO:0000313" key="1">
    <source>
        <dbReference type="EMBL" id="KAG9486332.1"/>
    </source>
</evidence>
<protein>
    <submittedName>
        <fullName evidence="1">Uncharacterized protein</fullName>
    </submittedName>
</protein>
<comment type="caution">
    <text evidence="1">The sequence shown here is derived from an EMBL/GenBank/DDBJ whole genome shotgun (WGS) entry which is preliminary data.</text>
</comment>
<sequence length="78" mass="9352">MPRFFLKQLQYEELICCPYRSPLPLTSLPHPEPYVRVLKERYGLYKDSDEQFPTLQPPPQKKRKIKHFVVRHVSRSIG</sequence>
<name>A0A8J6FE75_ELECQ</name>
<evidence type="ECO:0000313" key="2">
    <source>
        <dbReference type="Proteomes" id="UP000770717"/>
    </source>
</evidence>
<reference evidence="1" key="1">
    <citation type="thesis" date="2020" institute="ProQuest LLC" country="789 East Eisenhower Parkway, Ann Arbor, MI, USA">
        <title>Comparative Genomics and Chromosome Evolution.</title>
        <authorList>
            <person name="Mudd A.B."/>
        </authorList>
    </citation>
    <scope>NUCLEOTIDE SEQUENCE</scope>
    <source>
        <strain evidence="1">HN-11 Male</strain>
        <tissue evidence="1">Kidney and liver</tissue>
    </source>
</reference>
<keyword evidence="2" id="KW-1185">Reference proteome</keyword>